<dbReference type="RefSeq" id="WP_320688632.1">
    <property type="nucleotide sequence ID" value="NZ_JAXBLV010000211.1"/>
</dbReference>
<evidence type="ECO:0000256" key="2">
    <source>
        <dbReference type="ARBA" id="ARBA00022692"/>
    </source>
</evidence>
<evidence type="ECO:0000256" key="4">
    <source>
        <dbReference type="ARBA" id="ARBA00023136"/>
    </source>
</evidence>
<keyword evidence="4 5" id="KW-0472">Membrane</keyword>
<dbReference type="InterPro" id="IPR000620">
    <property type="entry name" value="EamA_dom"/>
</dbReference>
<evidence type="ECO:0000256" key="1">
    <source>
        <dbReference type="ARBA" id="ARBA00004141"/>
    </source>
</evidence>
<comment type="subcellular location">
    <subcellularLocation>
        <location evidence="1">Membrane</location>
        <topology evidence="1">Multi-pass membrane protein</topology>
    </subcellularLocation>
</comment>
<sequence length="302" mass="31853">MSQSDPRPYLWMLCGAFSFSVMAVLAEDLTRTRPGGAPLCDWQTMAVFRAALVALFAAALAKHAGAKLVWLRPGRLWVRSVAGSCSMVGTFYAFGNLPANDVVTLTNTFPLWVALISWPLYGEAPGMRVVIAIAVGIAGVVLVEQPHFEAGRLAVFAALAAAVFTAVAMLGLNRLRDIDPRAVVVHFSVVATVFCAGAFFLTPRQQPVTRVLEFGVMARLIGMGVAATAGQVFLTLAFGRGAPAKVSVVGLTQIVFVMGLCACAFGRGVDEVAAAGTALVIAPTAWLLSRPRASKAEEVKNT</sequence>
<evidence type="ECO:0000259" key="6">
    <source>
        <dbReference type="Pfam" id="PF00892"/>
    </source>
</evidence>
<organism evidence="7 8">
    <name type="scientific">Gemmata algarum</name>
    <dbReference type="NCBI Taxonomy" id="2975278"/>
    <lineage>
        <taxon>Bacteria</taxon>
        <taxon>Pseudomonadati</taxon>
        <taxon>Planctomycetota</taxon>
        <taxon>Planctomycetia</taxon>
        <taxon>Gemmatales</taxon>
        <taxon>Gemmataceae</taxon>
        <taxon>Gemmata</taxon>
    </lineage>
</organism>
<keyword evidence="8" id="KW-1185">Reference proteome</keyword>
<dbReference type="Gene3D" id="1.10.3730.20">
    <property type="match status" value="1"/>
</dbReference>
<feature type="transmembrane region" description="Helical" evidence="5">
    <location>
        <begin position="129"/>
        <end position="147"/>
    </location>
</feature>
<feature type="transmembrane region" description="Helical" evidence="5">
    <location>
        <begin position="272"/>
        <end position="289"/>
    </location>
</feature>
<feature type="domain" description="EamA" evidence="6">
    <location>
        <begin position="154"/>
        <end position="284"/>
    </location>
</feature>
<feature type="transmembrane region" description="Helical" evidence="5">
    <location>
        <begin position="76"/>
        <end position="96"/>
    </location>
</feature>
<proteinExistence type="predicted"/>
<reference evidence="8" key="1">
    <citation type="journal article" date="2023" name="Mar. Drugs">
        <title>Gemmata algarum, a Novel Planctomycete Isolated from an Algal Mat, Displays Antimicrobial Activity.</title>
        <authorList>
            <person name="Kumar G."/>
            <person name="Kallscheuer N."/>
            <person name="Kashif M."/>
            <person name="Ahamad S."/>
            <person name="Jagadeeshwari U."/>
            <person name="Pannikurungottu S."/>
            <person name="Haufschild T."/>
            <person name="Kabuu M."/>
            <person name="Sasikala C."/>
            <person name="Jogler C."/>
            <person name="Ramana C."/>
        </authorList>
    </citation>
    <scope>NUCLEOTIDE SEQUENCE [LARGE SCALE GENOMIC DNA]</scope>
    <source>
        <strain evidence="8">JC673</strain>
    </source>
</reference>
<evidence type="ECO:0000313" key="7">
    <source>
        <dbReference type="EMBL" id="MDY3562322.1"/>
    </source>
</evidence>
<comment type="caution">
    <text evidence="7">The sequence shown here is derived from an EMBL/GenBank/DDBJ whole genome shotgun (WGS) entry which is preliminary data.</text>
</comment>
<evidence type="ECO:0000256" key="3">
    <source>
        <dbReference type="ARBA" id="ARBA00022989"/>
    </source>
</evidence>
<feature type="transmembrane region" description="Helical" evidence="5">
    <location>
        <begin position="184"/>
        <end position="202"/>
    </location>
</feature>
<feature type="transmembrane region" description="Helical" evidence="5">
    <location>
        <begin position="42"/>
        <end position="64"/>
    </location>
</feature>
<feature type="domain" description="EamA" evidence="6">
    <location>
        <begin position="9"/>
        <end position="143"/>
    </location>
</feature>
<name>A0ABU5F6G5_9BACT</name>
<dbReference type="EMBL" id="JAXBLV010000211">
    <property type="protein sequence ID" value="MDY3562322.1"/>
    <property type="molecule type" value="Genomic_DNA"/>
</dbReference>
<accession>A0ABU5F6G5</accession>
<evidence type="ECO:0000313" key="8">
    <source>
        <dbReference type="Proteomes" id="UP001272242"/>
    </source>
</evidence>
<dbReference type="PANTHER" id="PTHR22911:SF6">
    <property type="entry name" value="SOLUTE CARRIER FAMILY 35 MEMBER G1"/>
    <property type="match status" value="1"/>
</dbReference>
<dbReference type="PANTHER" id="PTHR22911">
    <property type="entry name" value="ACYL-MALONYL CONDENSING ENZYME-RELATED"/>
    <property type="match status" value="1"/>
</dbReference>
<protein>
    <submittedName>
        <fullName evidence="7">DMT family transporter</fullName>
    </submittedName>
</protein>
<feature type="transmembrane region" description="Helical" evidence="5">
    <location>
        <begin position="153"/>
        <end position="172"/>
    </location>
</feature>
<evidence type="ECO:0000256" key="5">
    <source>
        <dbReference type="SAM" id="Phobius"/>
    </source>
</evidence>
<feature type="transmembrane region" description="Helical" evidence="5">
    <location>
        <begin position="214"/>
        <end position="239"/>
    </location>
</feature>
<dbReference type="Pfam" id="PF00892">
    <property type="entry name" value="EamA"/>
    <property type="match status" value="2"/>
</dbReference>
<keyword evidence="2 5" id="KW-0812">Transmembrane</keyword>
<dbReference type="SUPFAM" id="SSF103481">
    <property type="entry name" value="Multidrug resistance efflux transporter EmrE"/>
    <property type="match status" value="1"/>
</dbReference>
<gene>
    <name evidence="7" type="ORF">R5W23_003787</name>
</gene>
<feature type="transmembrane region" description="Helical" evidence="5">
    <location>
        <begin position="246"/>
        <end position="266"/>
    </location>
</feature>
<dbReference type="InterPro" id="IPR037185">
    <property type="entry name" value="EmrE-like"/>
</dbReference>
<keyword evidence="3 5" id="KW-1133">Transmembrane helix</keyword>
<dbReference type="Proteomes" id="UP001272242">
    <property type="component" value="Unassembled WGS sequence"/>
</dbReference>
<feature type="transmembrane region" description="Helical" evidence="5">
    <location>
        <begin position="102"/>
        <end position="122"/>
    </location>
</feature>